<dbReference type="InterPro" id="IPR006530">
    <property type="entry name" value="YD"/>
</dbReference>
<accession>A0ABW6VMY3</accession>
<dbReference type="Gene3D" id="2.180.10.10">
    <property type="entry name" value="RHS repeat-associated core"/>
    <property type="match status" value="1"/>
</dbReference>
<dbReference type="NCBIfam" id="TIGR03696">
    <property type="entry name" value="Rhs_assc_core"/>
    <property type="match status" value="1"/>
</dbReference>
<dbReference type="InterPro" id="IPR022385">
    <property type="entry name" value="Rhs_assc_core"/>
</dbReference>
<gene>
    <name evidence="2" type="ORF">ACFY3B_05245</name>
</gene>
<feature type="region of interest" description="Disordered" evidence="1">
    <location>
        <begin position="1711"/>
        <end position="1734"/>
    </location>
</feature>
<sequence length="2041" mass="220294">MPVWVDRATGKAGERIAAVDVQVMDRAAVPQSWRDGLVMRVSNPRDQAVGTAKISVDYSKFRYAAGGEWASRLKLWQVSACALSSPDDPRCRSVPLRTVNDLAAGVATAEVAVGAAQPPPVSTTGERPSDRAAIEQQAASFVVLAAGASGKDGDFTATSLTASSTWSSGGSSGDFSWSYPIRTAPATGPAPSVTLAYSSSAVDGRSEVTNNQPSWIGEGFDYSPGFIERRYVPCAEDMKNGANNTQRTGDQCWRSDNATLSLNGSGGELVFQAGKGWHSRSEDGSKIEKLTGTSGNGAKDGEYWKVTTTDGTQYFFGLHSLPGQTAKTNSTLTVPVFGNHSGEPCHQSAFANSDCVQAWRWNLDYVVDVRGNTMSLWYGKETNKYARNVTDSDDVSYDRASYLTRIDYGTYDRTAATHGVTERSTTPYAQVVFDTDMRCFSNCGTEASPIKDSWKDTPWDQECKASATSCPQQYSPTFWTTKRLRKITAKVYDTTKTAPAWQDVESWTLSHTFTATADSTHTGLWLDKIDHAGHVGGTVSLPPVTFTATTLANRVLTEHGTSDNWLRISDIKTETGAIIHVDYSEPECTAANTESLAPHTNTKRCYPVLVPDPDDPSGERLVTEWWHKYRVEHVAENDVQLKDSRQADATHTWYDYPGTPAWHYADDDGLSKPDRKTWSQWRGYAQVNTRVGSDPSTQSLTVTTFMRGMHGDKAGPSGGTRTVTVPASVGSESVDDDDQFAGQVRERTVYNGVATKPVSKTVNVPWRSTPTASRTINGDTVEARFVGTQATYTSTALGVDGSRGWRTARETTGFDDTYGTVTWSQDDGDIAKTGDEKCVTYSYNRNLSKNLTEAVKQTTSTALACGKSPSSVDDVISDVRLSYDGASSVDTTPKFGAVTKTEQLKDWASGTGTVWQTVSQATYDPAGRALTATDIKGNVTTTAYTPAVGGPVTKVTSTGPATFAWTSSVETNPYWASPTKAVDANGNVTAEVEYDALGRTSKVWNLGWSKASNPTKPSAQYTYTFAANRDSYPYVTSQVLNADANYLTSYQILDGLLRPRQTQSLSMSGSGSRVVTDTIYDEFGRASTSYAAHAEPGAPSGTLWWEPEWSVPSVSKTLFDRASRATTSIFLAGDGEINLVEKWRTVTSDEGDLSTVTPPAGGTPTTTVTDIEGRTIALRQHNTPAGVAGGYLETRYEFNRKGQAVKNIDPDGNQWVNEFDAKGRQWRTTDPDKGVTTSTYNDANELIKTVDARGEALWYIYDALGRKKELRDDSATGALRAEWKYDTLYTGQPGYKGQLTQTIRYEPAGSANAYKWQVRSFDARYQPKGFHYVIPAVEAGLDSTYVYGYEYADATGAPVSISYPAAGGLVTEQITTDYHATTGMPTSINTSLTGSVGTMATASYTTYGERSGSIYKMPNGVYTQDTIYRDEATRRVKRTTIERENVAGTVSDRNYDYDDAGNIVSIKESPQVGNFDMQCFRQDELGRLKTAWTPKSGVSCKTDPSVANLAGPAPYWQDWTFTNTGSRVTETSHTAAGDTTRTYATPTGGQGVVRPHAVTAMTTQAPGQSDVFNKYAYDNAGNTTCRPAGNTANDCATGTNSQTLGWNAEGELATVNAGGKTIETNIYDANGVRLIRRDTTGTTLYLPGQEIRRQGTVNTGTRYYDFAGTTIASRTASSAINNLTWLYHDHQGTQQVVINASTQAVTTRRQNPYGTARGTNPTWPNSKGFVGGDNDPTNLVNIGARQYDQALGRFISVDPILDLASPQQWDAYAYANSSPITSSDPSGLIPADCREFECYGYDPRPLVDGDHRGAGGCYDGCGTEGNKSWGKKTGKSSTIAKKAPKKVTKKAPFNLHDEVVTWQRNHPDVVEAIQKTADITHFNAEVLSYLIALGAVSTWAGKNMRSGDTAGIRSLAAWVMRALKNENLLRWLAKAGRSPFTKGFARGTVVAGGALEVSLKVADGDDWATALSKGAVVMGASAAGGAAGAALGAGCGPLVEVCSPVFAVGGAVVGGWLGGKANEELERRGAWKWTDDLVSWD</sequence>
<dbReference type="InterPro" id="IPR050708">
    <property type="entry name" value="T6SS_VgrG/RHS"/>
</dbReference>
<keyword evidence="3" id="KW-1185">Reference proteome</keyword>
<evidence type="ECO:0000313" key="2">
    <source>
        <dbReference type="EMBL" id="MFF5198996.1"/>
    </source>
</evidence>
<protein>
    <submittedName>
        <fullName evidence="2">RHS repeat-associated core domain-containing protein</fullName>
    </submittedName>
</protein>
<proteinExistence type="predicted"/>
<organism evidence="2 3">
    <name type="scientific">Micromonospora parva</name>
    <dbReference type="NCBI Taxonomy" id="1464048"/>
    <lineage>
        <taxon>Bacteria</taxon>
        <taxon>Bacillati</taxon>
        <taxon>Actinomycetota</taxon>
        <taxon>Actinomycetes</taxon>
        <taxon>Micromonosporales</taxon>
        <taxon>Micromonosporaceae</taxon>
        <taxon>Micromonospora</taxon>
    </lineage>
</organism>
<evidence type="ECO:0000313" key="3">
    <source>
        <dbReference type="Proteomes" id="UP001602287"/>
    </source>
</evidence>
<evidence type="ECO:0000256" key="1">
    <source>
        <dbReference type="SAM" id="MobiDB-lite"/>
    </source>
</evidence>
<dbReference type="PANTHER" id="PTHR32305:SF17">
    <property type="entry name" value="TRNA NUCLEASE WAPA"/>
    <property type="match status" value="1"/>
</dbReference>
<dbReference type="NCBIfam" id="TIGR01643">
    <property type="entry name" value="YD_repeat_2x"/>
    <property type="match status" value="1"/>
</dbReference>
<feature type="compositionally biased region" description="Polar residues" evidence="1">
    <location>
        <begin position="1711"/>
        <end position="1725"/>
    </location>
</feature>
<dbReference type="RefSeq" id="WP_387218244.1">
    <property type="nucleotide sequence ID" value="NZ_JBEZDH010000004.1"/>
</dbReference>
<reference evidence="2 3" key="1">
    <citation type="submission" date="2024-10" db="EMBL/GenBank/DDBJ databases">
        <title>The Natural Products Discovery Center: Release of the First 8490 Sequenced Strains for Exploring Actinobacteria Biosynthetic Diversity.</title>
        <authorList>
            <person name="Kalkreuter E."/>
            <person name="Kautsar S.A."/>
            <person name="Yang D."/>
            <person name="Bader C.D."/>
            <person name="Teijaro C.N."/>
            <person name="Fluegel L."/>
            <person name="Davis C.M."/>
            <person name="Simpson J.R."/>
            <person name="Lauterbach L."/>
            <person name="Steele A.D."/>
            <person name="Gui C."/>
            <person name="Meng S."/>
            <person name="Li G."/>
            <person name="Viehrig K."/>
            <person name="Ye F."/>
            <person name="Su P."/>
            <person name="Kiefer A.F."/>
            <person name="Nichols A."/>
            <person name="Cepeda A.J."/>
            <person name="Yan W."/>
            <person name="Fan B."/>
            <person name="Jiang Y."/>
            <person name="Adhikari A."/>
            <person name="Zheng C.-J."/>
            <person name="Schuster L."/>
            <person name="Cowan T.M."/>
            <person name="Smanski M.J."/>
            <person name="Chevrette M.G."/>
            <person name="De Carvalho L.P.S."/>
            <person name="Shen B."/>
        </authorList>
    </citation>
    <scope>NUCLEOTIDE SEQUENCE [LARGE SCALE GENOMIC DNA]</scope>
    <source>
        <strain evidence="2 3">NPDC000140</strain>
    </source>
</reference>
<dbReference type="EMBL" id="JBIAZM010000002">
    <property type="protein sequence ID" value="MFF5198996.1"/>
    <property type="molecule type" value="Genomic_DNA"/>
</dbReference>
<dbReference type="Proteomes" id="UP001602287">
    <property type="component" value="Unassembled WGS sequence"/>
</dbReference>
<dbReference type="PANTHER" id="PTHR32305">
    <property type="match status" value="1"/>
</dbReference>
<comment type="caution">
    <text evidence="2">The sequence shown here is derived from an EMBL/GenBank/DDBJ whole genome shotgun (WGS) entry which is preliminary data.</text>
</comment>
<name>A0ABW6VMY3_9ACTN</name>